<name>I8IU72_ASPO3</name>
<dbReference type="Proteomes" id="UP000002812">
    <property type="component" value="Unassembled WGS sequence"/>
</dbReference>
<reference evidence="1 2" key="1">
    <citation type="journal article" date="2012" name="Eukaryot. Cell">
        <title>Draft genome sequence of Aspergillus oryzae strain 3.042.</title>
        <authorList>
            <person name="Zhao G."/>
            <person name="Yao Y."/>
            <person name="Qi W."/>
            <person name="Wang C."/>
            <person name="Hou L."/>
            <person name="Zeng B."/>
            <person name="Cao X."/>
        </authorList>
    </citation>
    <scope>NUCLEOTIDE SEQUENCE [LARGE SCALE GENOMIC DNA]</scope>
    <source>
        <strain evidence="1 2">3.042</strain>
    </source>
</reference>
<protein>
    <submittedName>
        <fullName evidence="1">Uncharacterized protein</fullName>
    </submittedName>
</protein>
<dbReference type="HOGENOM" id="CLU_1219472_0_0_1"/>
<dbReference type="Gene3D" id="3.40.640.10">
    <property type="entry name" value="Type I PLP-dependent aspartate aminotransferase-like (Major domain)"/>
    <property type="match status" value="1"/>
</dbReference>
<dbReference type="Gene3D" id="3.90.1150.10">
    <property type="entry name" value="Aspartate Aminotransferase, domain 1"/>
    <property type="match status" value="1"/>
</dbReference>
<evidence type="ECO:0000313" key="1">
    <source>
        <dbReference type="EMBL" id="EIT82981.1"/>
    </source>
</evidence>
<dbReference type="InterPro" id="IPR015421">
    <property type="entry name" value="PyrdxlP-dep_Trfase_major"/>
</dbReference>
<dbReference type="InterPro" id="IPR015424">
    <property type="entry name" value="PyrdxlP-dep_Trfase"/>
</dbReference>
<organism evidence="1 2">
    <name type="scientific">Aspergillus oryzae (strain 3.042)</name>
    <name type="common">Yellow koji mold</name>
    <dbReference type="NCBI Taxonomy" id="1160506"/>
    <lineage>
        <taxon>Eukaryota</taxon>
        <taxon>Fungi</taxon>
        <taxon>Dikarya</taxon>
        <taxon>Ascomycota</taxon>
        <taxon>Pezizomycotina</taxon>
        <taxon>Eurotiomycetes</taxon>
        <taxon>Eurotiomycetidae</taxon>
        <taxon>Eurotiales</taxon>
        <taxon>Aspergillaceae</taxon>
        <taxon>Aspergillus</taxon>
        <taxon>Aspergillus subgen. Circumdati</taxon>
    </lineage>
</organism>
<gene>
    <name evidence="1" type="ORF">Ao3042_11855</name>
</gene>
<proteinExistence type="predicted"/>
<dbReference type="OrthoDB" id="406765at2759"/>
<reference evidence="2" key="2">
    <citation type="submission" date="2012-06" db="EMBL/GenBank/DDBJ databases">
        <title>Comparative genomic analyses of Aspergillus oryzae 3.042 and A. oryzae RIB40 for soy-sauce fermentation.</title>
        <authorList>
            <person name="Zhao G."/>
            <person name="Hou L."/>
            <person name="Wang C."/>
            <person name="Cao X."/>
        </authorList>
    </citation>
    <scope>NUCLEOTIDE SEQUENCE [LARGE SCALE GENOMIC DNA]</scope>
    <source>
        <strain evidence="2">3.042</strain>
    </source>
</reference>
<dbReference type="EMBL" id="AKHY01000049">
    <property type="protein sequence ID" value="EIT82981.1"/>
    <property type="molecule type" value="Genomic_DNA"/>
</dbReference>
<evidence type="ECO:0000313" key="2">
    <source>
        <dbReference type="Proteomes" id="UP000002812"/>
    </source>
</evidence>
<sequence length="236" mass="26388">MTAIRCGAPLVSQRPEYFEDGSLQPDMIAFGKGTGISGVAINFNGLMMRHLAFHKQELIRQSIRFWRSMVTRPIAIPVLIEALGILNLAKAEDWPARSEQIGRAFREFILRYAGDDGHGKEIVRGLGAFIAVDREISKKFNVMAAFRRRSAWARWIPKLNSAAAVDSQAIERYIVGADAKPLRQTLAKEAQKQGTKPLWCWVCGIDAIVEDWCRTCFLGHCGTQDCAKGFHAHNCL</sequence>
<dbReference type="SUPFAM" id="SSF53383">
    <property type="entry name" value="PLP-dependent transferases"/>
    <property type="match status" value="1"/>
</dbReference>
<comment type="caution">
    <text evidence="1">The sequence shown here is derived from an EMBL/GenBank/DDBJ whole genome shotgun (WGS) entry which is preliminary data.</text>
</comment>
<dbReference type="AlphaFoldDB" id="I8IU72"/>
<accession>I8IU72</accession>
<dbReference type="InterPro" id="IPR015422">
    <property type="entry name" value="PyrdxlP-dep_Trfase_small"/>
</dbReference>